<dbReference type="Proteomes" id="UP001234989">
    <property type="component" value="Chromosome 6"/>
</dbReference>
<reference evidence="1" key="1">
    <citation type="submission" date="2023-08" db="EMBL/GenBank/DDBJ databases">
        <title>A de novo genome assembly of Solanum verrucosum Schlechtendal, a Mexican diploid species geographically isolated from the other diploid A-genome species in potato relatives.</title>
        <authorList>
            <person name="Hosaka K."/>
        </authorList>
    </citation>
    <scope>NUCLEOTIDE SEQUENCE</scope>
    <source>
        <tissue evidence="1">Young leaves</tissue>
    </source>
</reference>
<gene>
    <name evidence="1" type="ORF">MTR67_025939</name>
</gene>
<evidence type="ECO:0000313" key="1">
    <source>
        <dbReference type="EMBL" id="WMV32554.1"/>
    </source>
</evidence>
<dbReference type="EMBL" id="CP133617">
    <property type="protein sequence ID" value="WMV32554.1"/>
    <property type="molecule type" value="Genomic_DNA"/>
</dbReference>
<evidence type="ECO:0000313" key="2">
    <source>
        <dbReference type="Proteomes" id="UP001234989"/>
    </source>
</evidence>
<proteinExistence type="predicted"/>
<keyword evidence="2" id="KW-1185">Reference proteome</keyword>
<accession>A0AAF0R6R1</accession>
<organism evidence="1 2">
    <name type="scientific">Solanum verrucosum</name>
    <dbReference type="NCBI Taxonomy" id="315347"/>
    <lineage>
        <taxon>Eukaryota</taxon>
        <taxon>Viridiplantae</taxon>
        <taxon>Streptophyta</taxon>
        <taxon>Embryophyta</taxon>
        <taxon>Tracheophyta</taxon>
        <taxon>Spermatophyta</taxon>
        <taxon>Magnoliopsida</taxon>
        <taxon>eudicotyledons</taxon>
        <taxon>Gunneridae</taxon>
        <taxon>Pentapetalae</taxon>
        <taxon>asterids</taxon>
        <taxon>lamiids</taxon>
        <taxon>Solanales</taxon>
        <taxon>Solanaceae</taxon>
        <taxon>Solanoideae</taxon>
        <taxon>Solaneae</taxon>
        <taxon>Solanum</taxon>
    </lineage>
</organism>
<name>A0AAF0R6R1_SOLVR</name>
<dbReference type="AlphaFoldDB" id="A0AAF0R6R1"/>
<protein>
    <submittedName>
        <fullName evidence="1">Uncharacterized protein</fullName>
    </submittedName>
</protein>
<sequence>MDRNRIGGYNDPEFAILQSYTVSIMPLYLTQASVVSKRPRFDFLSDFIPQKVRAEDALAEIPKAEET</sequence>